<sequence length="371" mass="40352">MITIITGLPGHGKTLYLISYLKALAEKEGRDVYYSGIKDLLLPWTEFKADEWASLPIGSFIVIDEAQFVFPKKPNGSTLPKYYQDLAVHRHSGYDIFLLTQHPSLVDNFVRNLCGRHLHAIRKFGLQRSNIWEWPSANLSPDKESGQKNAILHKFSFPKESFGLYKSAEVHTVKRSIPAKLILAILFVAAVPIAGYYSFNKYKQRSVKAEDAASTGAAGSSSGASAPAGASGQKASYLNAVGDAKQYLFERVPRVTGLPQTAPRYDEVTKPTTAPVPVACVANEKRCDCFTQQATPMAVPELLCRDIVARGYFVDFDDHGGQNHQQVASASPAGSAALSRSERGSGSSVFTLDEDGYGVLGKRTGRSAGSK</sequence>
<evidence type="ECO:0000256" key="1">
    <source>
        <dbReference type="SAM" id="MobiDB-lite"/>
    </source>
</evidence>
<dbReference type="EMBL" id="CP002745">
    <property type="protein sequence ID" value="AEK61970.1"/>
    <property type="molecule type" value="Genomic_DNA"/>
</dbReference>
<dbReference type="CDD" id="cd01120">
    <property type="entry name" value="RecA-like_superfamily"/>
    <property type="match status" value="1"/>
</dbReference>
<dbReference type="eggNOG" id="COG0433">
    <property type="taxonomic scope" value="Bacteria"/>
</dbReference>
<evidence type="ECO:0000313" key="4">
    <source>
        <dbReference type="EMBL" id="AEK61970.1"/>
    </source>
</evidence>
<proteinExistence type="predicted"/>
<feature type="region of interest" description="Disordered" evidence="1">
    <location>
        <begin position="323"/>
        <end position="371"/>
    </location>
</feature>
<organism evidence="4 5">
    <name type="scientific">Collimonas fungivorans (strain Ter331)</name>
    <dbReference type="NCBI Taxonomy" id="1005048"/>
    <lineage>
        <taxon>Bacteria</taxon>
        <taxon>Pseudomonadati</taxon>
        <taxon>Pseudomonadota</taxon>
        <taxon>Betaproteobacteria</taxon>
        <taxon>Burkholderiales</taxon>
        <taxon>Oxalobacteraceae</taxon>
        <taxon>Collimonas</taxon>
    </lineage>
</organism>
<dbReference type="HOGENOM" id="CLU_044039_0_0_4"/>
<dbReference type="Gene3D" id="3.40.50.300">
    <property type="entry name" value="P-loop containing nucleotide triphosphate hydrolases"/>
    <property type="match status" value="1"/>
</dbReference>
<accession>G0AGW5</accession>
<reference evidence="5" key="6">
    <citation type="submission" date="2011-05" db="EMBL/GenBank/DDBJ databases">
        <title>Complete sequence of Collimonas fungivorans Ter331.</title>
        <authorList>
            <person name="Leveau J.H."/>
        </authorList>
    </citation>
    <scope>NUCLEOTIDE SEQUENCE [LARGE SCALE GENOMIC DNA]</scope>
    <source>
        <strain evidence="5">Ter331</strain>
    </source>
</reference>
<dbReference type="InterPro" id="IPR027417">
    <property type="entry name" value="P-loop_NTPase"/>
</dbReference>
<evidence type="ECO:0000256" key="2">
    <source>
        <dbReference type="SAM" id="Phobius"/>
    </source>
</evidence>
<keyword evidence="5" id="KW-1185">Reference proteome</keyword>
<evidence type="ECO:0000313" key="5">
    <source>
        <dbReference type="Proteomes" id="UP000008392"/>
    </source>
</evidence>
<reference evidence="4 5" key="4">
    <citation type="journal article" date="2010" name="Environ. Microbiol.">
        <title>The bacterial genus Collimonas: mycophagy, weathering and other adaptive solutions to life in oligotrophic soil environments.</title>
        <authorList>
            <person name="Leveau J.H."/>
            <person name="Uroz S."/>
            <person name="de Boer W."/>
        </authorList>
    </citation>
    <scope>NUCLEOTIDE SEQUENCE [LARGE SCALE GENOMIC DNA]</scope>
    <source>
        <strain evidence="4 5">Ter331</strain>
    </source>
</reference>
<keyword evidence="2" id="KW-0472">Membrane</keyword>
<dbReference type="STRING" id="1005048.CFU_2140"/>
<dbReference type="RefSeq" id="WP_014006123.1">
    <property type="nucleotide sequence ID" value="NC_015856.1"/>
</dbReference>
<keyword evidence="2" id="KW-1133">Transmembrane helix</keyword>
<feature type="transmembrane region" description="Helical" evidence="2">
    <location>
        <begin position="181"/>
        <end position="199"/>
    </location>
</feature>
<reference evidence="4 5" key="5">
    <citation type="journal article" date="2011" name="ISME J.">
        <title>Dual transcriptional profiling of a bacterial/fungal confrontation: Collimonas fungivorans versus Aspergillus niger.</title>
        <authorList>
            <person name="Mela F."/>
            <person name="Fritsche K."/>
            <person name="de Boer W."/>
            <person name="van Veen J.A."/>
            <person name="de Graaff L.H."/>
            <person name="van den Berg M."/>
            <person name="Leveau J.H."/>
        </authorList>
    </citation>
    <scope>NUCLEOTIDE SEQUENCE [LARGE SCALE GENOMIC DNA]</scope>
    <source>
        <strain evidence="4 5">Ter331</strain>
    </source>
</reference>
<gene>
    <name evidence="4" type="ordered locus">CFU_2140</name>
</gene>
<feature type="compositionally biased region" description="Low complexity" evidence="1">
    <location>
        <begin position="328"/>
        <end position="339"/>
    </location>
</feature>
<reference evidence="4 5" key="3">
    <citation type="journal article" date="2008" name="FEMS Microbiol. Ecol.">
        <title>Identification and characterization of genes underlying chitinolysis in Collimonas fungivorans Ter331.</title>
        <authorList>
            <person name="Fritsche K."/>
            <person name="de Boer W."/>
            <person name="Gerards S."/>
            <person name="van den Berg M."/>
            <person name="van Veen J.A."/>
            <person name="Leveau J.H."/>
        </authorList>
    </citation>
    <scope>NUCLEOTIDE SEQUENCE [LARGE SCALE GENOMIC DNA]</scope>
    <source>
        <strain evidence="4 5">Ter331</strain>
    </source>
</reference>
<name>G0AGW5_COLFT</name>
<feature type="domain" description="Zona occludens toxin N-terminal" evidence="3">
    <location>
        <begin position="49"/>
        <end position="169"/>
    </location>
</feature>
<dbReference type="InterPro" id="IPR008900">
    <property type="entry name" value="Zot_N"/>
</dbReference>
<protein>
    <submittedName>
        <fullName evidence="4">Zonula occludens toxin-like protein</fullName>
    </submittedName>
</protein>
<evidence type="ECO:0000259" key="3">
    <source>
        <dbReference type="Pfam" id="PF05707"/>
    </source>
</evidence>
<dbReference type="AlphaFoldDB" id="G0AGW5"/>
<reference evidence="4 5" key="1">
    <citation type="journal article" date="2004" name="Environ. Microbiol.">
        <title>Phylogeny-function analysis of (meta)genomic libraries: screening for expression of ribosomal RNA genes by large-insert library fluorescent in situ hybridization (LIL-FISH).</title>
        <authorList>
            <person name="Leveau J.H."/>
            <person name="Gerards S."/>
            <person name="de Boer W."/>
            <person name="van Veen J.A."/>
        </authorList>
    </citation>
    <scope>NUCLEOTIDE SEQUENCE [LARGE SCALE GENOMIC DNA]</scope>
    <source>
        <strain evidence="4 5">Ter331</strain>
    </source>
</reference>
<dbReference type="Pfam" id="PF05707">
    <property type="entry name" value="Zot"/>
    <property type="match status" value="1"/>
</dbReference>
<reference evidence="4 5" key="2">
    <citation type="journal article" date="2006" name="J. Microbiol. Methods">
        <title>Genomic flank-sequencing of plasposon insertion sites for rapid identification of functional genes.</title>
        <authorList>
            <person name="Leveau J.H."/>
            <person name="Gerards S."/>
            <person name="Fritsche K."/>
            <person name="Zondag G."/>
            <person name="van Veen J.A."/>
        </authorList>
    </citation>
    <scope>NUCLEOTIDE SEQUENCE [LARGE SCALE GENOMIC DNA]</scope>
    <source>
        <strain evidence="4 5">Ter331</strain>
    </source>
</reference>
<dbReference type="KEGG" id="cfu:CFU_2140"/>
<dbReference type="Proteomes" id="UP000008392">
    <property type="component" value="Chromosome"/>
</dbReference>
<keyword evidence="2" id="KW-0812">Transmembrane</keyword>
<dbReference type="SUPFAM" id="SSF52540">
    <property type="entry name" value="P-loop containing nucleoside triphosphate hydrolases"/>
    <property type="match status" value="1"/>
</dbReference>